<accession>A0ABU2YES2</accession>
<organism evidence="1 2">
    <name type="scientific">Patiriisocius hiemis</name>
    <dbReference type="NCBI Taxonomy" id="3075604"/>
    <lineage>
        <taxon>Bacteria</taxon>
        <taxon>Pseudomonadati</taxon>
        <taxon>Bacteroidota</taxon>
        <taxon>Flavobacteriia</taxon>
        <taxon>Flavobacteriales</taxon>
        <taxon>Flavobacteriaceae</taxon>
        <taxon>Patiriisocius</taxon>
    </lineage>
</organism>
<proteinExistence type="predicted"/>
<dbReference type="EMBL" id="JAVRHZ010000008">
    <property type="protein sequence ID" value="MDT0556688.1"/>
    <property type="molecule type" value="Genomic_DNA"/>
</dbReference>
<dbReference type="InterPro" id="IPR036567">
    <property type="entry name" value="RHF-like"/>
</dbReference>
<comment type="caution">
    <text evidence="1">The sequence shown here is derived from an EMBL/GenBank/DDBJ whole genome shotgun (WGS) entry which is preliminary data.</text>
</comment>
<protein>
    <submittedName>
        <fullName evidence="1">HPF/RaiA family ribosome-associated protein</fullName>
    </submittedName>
</protein>
<keyword evidence="2" id="KW-1185">Reference proteome</keyword>
<dbReference type="Pfam" id="PF02482">
    <property type="entry name" value="Ribosomal_S30AE"/>
    <property type="match status" value="1"/>
</dbReference>
<evidence type="ECO:0000313" key="2">
    <source>
        <dbReference type="Proteomes" id="UP001254488"/>
    </source>
</evidence>
<dbReference type="SUPFAM" id="SSF69754">
    <property type="entry name" value="Ribosome binding protein Y (YfiA homologue)"/>
    <property type="match status" value="1"/>
</dbReference>
<reference evidence="1 2" key="1">
    <citation type="submission" date="2023-09" db="EMBL/GenBank/DDBJ databases">
        <authorList>
            <person name="Rey-Velasco X."/>
        </authorList>
    </citation>
    <scope>NUCLEOTIDE SEQUENCE [LARGE SCALE GENOMIC DNA]</scope>
    <source>
        <strain evidence="1 2">W242</strain>
    </source>
</reference>
<dbReference type="Proteomes" id="UP001254488">
    <property type="component" value="Unassembled WGS sequence"/>
</dbReference>
<gene>
    <name evidence="1" type="ORF">RM538_11785</name>
</gene>
<dbReference type="InterPro" id="IPR003489">
    <property type="entry name" value="RHF/RaiA"/>
</dbReference>
<dbReference type="RefSeq" id="WP_311333639.1">
    <property type="nucleotide sequence ID" value="NZ_JAVRHZ010000008.1"/>
</dbReference>
<evidence type="ECO:0000313" key="1">
    <source>
        <dbReference type="EMBL" id="MDT0556688.1"/>
    </source>
</evidence>
<name>A0ABU2YES2_9FLAO</name>
<sequence>MKLNVQTPNFSPKSELLSYIDKRFVKLQQFHDKIVATDVFMKVQKTASKENKLVELLVRIPKKDIVIKKAAKSFEEAVYECMQSAERQLKKMKQKERAILLQ</sequence>
<dbReference type="Gene3D" id="3.30.160.100">
    <property type="entry name" value="Ribosome hibernation promotion factor-like"/>
    <property type="match status" value="1"/>
</dbReference>